<dbReference type="Ensembl" id="ENSBGRT00000035702.1">
    <property type="protein sequence ID" value="ENSBGRP00000030871.1"/>
    <property type="gene ID" value="ENSBGRG00000019432.1"/>
</dbReference>
<dbReference type="GO" id="GO:0000398">
    <property type="term" value="P:mRNA splicing, via spliceosome"/>
    <property type="evidence" value="ECO:0007669"/>
    <property type="project" value="InterPro"/>
</dbReference>
<dbReference type="AlphaFoldDB" id="A0A8B9Y1G2"/>
<dbReference type="InterPro" id="IPR034105">
    <property type="entry name" value="Lsm3"/>
</dbReference>
<keyword evidence="14" id="KW-1185">Reference proteome</keyword>
<dbReference type="GO" id="GO:0005681">
    <property type="term" value="C:spliceosomal complex"/>
    <property type="evidence" value="ECO:0007669"/>
    <property type="project" value="UniProtKB-KW"/>
</dbReference>
<comment type="subunit">
    <text evidence="10">Component of the precatalytic spliceosome (spliceosome B complex). Component of the U4/U6-U5 tri-snRNP complex, a building block of the precatalytic spliceosome (spliceosome B complex). The U4/U6-U5 tri-snRNP complex is composed of the U4, U6 and U5 snRNAs and at least PRPF3, PRPF4, PRPF6, PRPF8, PRPF31, SNRNP200, TXNL4A, SNRNP40, SNRPB, SNRPD1, SNRPD2, SNRPD3, SNRPE, SNRPF, SNRPG, DDX23, CD2BP2, PPIH, SNU13, EFTUD2, SART1 and USP39, plus LSM2, LSM3, LSM4, LSM5, LSM6, LSM7 and LSM8. LSM2, LSM3, LSM4, LSM5, LSM6, LSM7 and LSM8 form a heptameric, ring-shaped subcomplex (the LSM2-8 complex) that is part of the U4/U6-U5 tri-snRNP complex and the precatalytic spliceosome.</text>
</comment>
<dbReference type="InterPro" id="IPR040002">
    <property type="entry name" value="Sm-like_LSM3"/>
</dbReference>
<keyword evidence="4" id="KW-0747">Spliceosome</keyword>
<comment type="function">
    <text evidence="9">Plays a role in pre-mRNA splicing as component of the U4/U6-U5 tri-snRNP complex that is involved in spliceosome assembly, and as component of the precatalytic spliceosome (spliceosome B complex). The heptameric LSM2-8 complex binds specifically to the 3'-terminal U-tract of U6 snRNA.</text>
</comment>
<reference evidence="13" key="1">
    <citation type="submission" date="2019-05" db="EMBL/GenBank/DDBJ databases">
        <authorList>
            <person name="Zhang S."/>
            <person name="Liu J."/>
        </authorList>
    </citation>
    <scope>NUCLEOTIDE SEQUENCE [LARGE SCALE GENOMIC DNA]</scope>
</reference>
<evidence type="ECO:0000256" key="6">
    <source>
        <dbReference type="ARBA" id="ARBA00023187"/>
    </source>
</evidence>
<evidence type="ECO:0000256" key="2">
    <source>
        <dbReference type="ARBA" id="ARBA00006850"/>
    </source>
</evidence>
<evidence type="ECO:0000259" key="12">
    <source>
        <dbReference type="PROSITE" id="PS52002"/>
    </source>
</evidence>
<dbReference type="GO" id="GO:0003723">
    <property type="term" value="F:RNA binding"/>
    <property type="evidence" value="ECO:0007669"/>
    <property type="project" value="UniProtKB-KW"/>
</dbReference>
<evidence type="ECO:0000256" key="5">
    <source>
        <dbReference type="ARBA" id="ARBA00022884"/>
    </source>
</evidence>
<evidence type="ECO:0000313" key="13">
    <source>
        <dbReference type="Ensembl" id="ENSBGRP00000030871.1"/>
    </source>
</evidence>
<dbReference type="SMART" id="SM00651">
    <property type="entry name" value="Sm"/>
    <property type="match status" value="1"/>
</dbReference>
<dbReference type="CDD" id="cd01730">
    <property type="entry name" value="LSm3"/>
    <property type="match status" value="1"/>
</dbReference>
<dbReference type="Pfam" id="PF01423">
    <property type="entry name" value="LSM"/>
    <property type="match status" value="1"/>
</dbReference>
<keyword evidence="6" id="KW-0508">mRNA splicing</keyword>
<evidence type="ECO:0000313" key="14">
    <source>
        <dbReference type="Proteomes" id="UP000694520"/>
    </source>
</evidence>
<keyword evidence="5" id="KW-0694">RNA-binding</keyword>
<dbReference type="GeneTree" id="ENSGT00390000013951"/>
<dbReference type="InterPro" id="IPR047575">
    <property type="entry name" value="Sm"/>
</dbReference>
<evidence type="ECO:0000256" key="3">
    <source>
        <dbReference type="ARBA" id="ARBA00022664"/>
    </source>
</evidence>
<evidence type="ECO:0000256" key="10">
    <source>
        <dbReference type="ARBA" id="ARBA00063389"/>
    </source>
</evidence>
<evidence type="ECO:0000256" key="9">
    <source>
        <dbReference type="ARBA" id="ARBA00056431"/>
    </source>
</evidence>
<evidence type="ECO:0000256" key="4">
    <source>
        <dbReference type="ARBA" id="ARBA00022728"/>
    </source>
</evidence>
<protein>
    <recommendedName>
        <fullName evidence="11">U6 snRNA-associated Sm-like protein LSm3</fullName>
    </recommendedName>
</protein>
<dbReference type="InterPro" id="IPR001163">
    <property type="entry name" value="Sm_dom_euk/arc"/>
</dbReference>
<dbReference type="SUPFAM" id="SSF50182">
    <property type="entry name" value="Sm-like ribonucleoproteins"/>
    <property type="match status" value="1"/>
</dbReference>
<dbReference type="FunFam" id="2.30.30.100:FF:000007">
    <property type="entry name" value="U6 snRNA-associated Sm-like protein LSm3"/>
    <property type="match status" value="1"/>
</dbReference>
<dbReference type="InterPro" id="IPR010920">
    <property type="entry name" value="LSM_dom_sf"/>
</dbReference>
<evidence type="ECO:0000256" key="11">
    <source>
        <dbReference type="ARBA" id="ARBA00067758"/>
    </source>
</evidence>
<reference evidence="13" key="2">
    <citation type="submission" date="2025-08" db="UniProtKB">
        <authorList>
            <consortium name="Ensembl"/>
        </authorList>
    </citation>
    <scope>IDENTIFICATION</scope>
</reference>
<dbReference type="Gene3D" id="2.30.30.100">
    <property type="match status" value="1"/>
</dbReference>
<evidence type="ECO:0000256" key="7">
    <source>
        <dbReference type="ARBA" id="ARBA00023242"/>
    </source>
</evidence>
<proteinExistence type="inferred from homology"/>
<keyword evidence="3" id="KW-0507">mRNA processing</keyword>
<organism evidence="13 14">
    <name type="scientific">Bos mutus grunniens</name>
    <name type="common">Wild yak</name>
    <name type="synonym">Bos grunniens</name>
    <dbReference type="NCBI Taxonomy" id="30521"/>
    <lineage>
        <taxon>Eukaryota</taxon>
        <taxon>Metazoa</taxon>
        <taxon>Chordata</taxon>
        <taxon>Craniata</taxon>
        <taxon>Vertebrata</taxon>
        <taxon>Euteleostomi</taxon>
        <taxon>Mammalia</taxon>
        <taxon>Eutheria</taxon>
        <taxon>Laurasiatheria</taxon>
        <taxon>Artiodactyla</taxon>
        <taxon>Ruminantia</taxon>
        <taxon>Pecora</taxon>
        <taxon>Bovidae</taxon>
        <taxon>Bovinae</taxon>
        <taxon>Bos</taxon>
    </lineage>
</organism>
<name>A0A8B9Y1G2_BOSMU</name>
<accession>A0A8B9Y1G2</accession>
<dbReference type="Proteomes" id="UP000694520">
    <property type="component" value="Chromosome 22"/>
</dbReference>
<reference evidence="13" key="3">
    <citation type="submission" date="2025-09" db="UniProtKB">
        <authorList>
            <consortium name="Ensembl"/>
        </authorList>
    </citation>
    <scope>IDENTIFICATION</scope>
</reference>
<evidence type="ECO:0000256" key="1">
    <source>
        <dbReference type="ARBA" id="ARBA00004123"/>
    </source>
</evidence>
<feature type="domain" description="Sm" evidence="12">
    <location>
        <begin position="16"/>
        <end position="95"/>
    </location>
</feature>
<keyword evidence="7" id="KW-0539">Nucleus</keyword>
<sequence>MADDVDQQQTTNTVEEPLDLIRLSLDERIYVKMRNDRELRGRLHAYDQHLNMILGDVEETVTTIEIDEETYEEIYKNSLLVTCIFIVKYGSCRVLTETLKYAGIFSLSEAFVSQSPDPLTRECEECRAVCREEGGRAAWMAAAPPPAVFQEKKHSGDGSLCHKVNKTEYSDALCTGRWCCASCPATESWLKWRIYPVWKMAIL</sequence>
<dbReference type="GO" id="GO:0120115">
    <property type="term" value="C:Lsm2-8 complex"/>
    <property type="evidence" value="ECO:0007669"/>
    <property type="project" value="UniProtKB-ARBA"/>
</dbReference>
<evidence type="ECO:0000256" key="8">
    <source>
        <dbReference type="ARBA" id="ARBA00023274"/>
    </source>
</evidence>
<comment type="similarity">
    <text evidence="2">Belongs to the snRNP Sm proteins family.</text>
</comment>
<comment type="subcellular location">
    <subcellularLocation>
        <location evidence="1">Nucleus</location>
    </subcellularLocation>
</comment>
<dbReference type="PROSITE" id="PS52002">
    <property type="entry name" value="SM"/>
    <property type="match status" value="1"/>
</dbReference>
<keyword evidence="8" id="KW-0687">Ribonucleoprotein</keyword>
<dbReference type="PANTHER" id="PTHR13110">
    <property type="entry name" value="U6 SNRNA-ASSOCIATED SM-LIKE PROTEIN LSM3"/>
    <property type="match status" value="1"/>
</dbReference>